<dbReference type="RefSeq" id="WP_254676098.1">
    <property type="nucleotide sequence ID" value="NZ_JAMWDU010000008.1"/>
</dbReference>
<evidence type="ECO:0000313" key="4">
    <source>
        <dbReference type="Proteomes" id="UP001060275"/>
    </source>
</evidence>
<reference evidence="3" key="1">
    <citation type="submission" date="2022-06" db="EMBL/GenBank/DDBJ databases">
        <title>Devosia sp. XJ19-45 genome assembly.</title>
        <authorList>
            <person name="Li B."/>
            <person name="Cai M."/>
            <person name="Nie G."/>
            <person name="Li W."/>
        </authorList>
    </citation>
    <scope>NUCLEOTIDE SEQUENCE</scope>
    <source>
        <strain evidence="3">XJ19-45</strain>
    </source>
</reference>
<keyword evidence="2" id="KW-0812">Transmembrane</keyword>
<dbReference type="EMBL" id="JAMWDU010000008">
    <property type="protein sequence ID" value="MCP8888943.1"/>
    <property type="molecule type" value="Genomic_DNA"/>
</dbReference>
<proteinExistence type="predicted"/>
<evidence type="ECO:0000256" key="2">
    <source>
        <dbReference type="SAM" id="Phobius"/>
    </source>
</evidence>
<gene>
    <name evidence="3" type="ORF">NF348_17655</name>
</gene>
<keyword evidence="2" id="KW-0472">Membrane</keyword>
<feature type="region of interest" description="Disordered" evidence="1">
    <location>
        <begin position="1"/>
        <end position="49"/>
    </location>
</feature>
<evidence type="ECO:0000256" key="1">
    <source>
        <dbReference type="SAM" id="MobiDB-lite"/>
    </source>
</evidence>
<organism evidence="3 4">
    <name type="scientific">Devosia ureilytica</name>
    <dbReference type="NCBI Taxonomy" id="2952754"/>
    <lineage>
        <taxon>Bacteria</taxon>
        <taxon>Pseudomonadati</taxon>
        <taxon>Pseudomonadota</taxon>
        <taxon>Alphaproteobacteria</taxon>
        <taxon>Hyphomicrobiales</taxon>
        <taxon>Devosiaceae</taxon>
        <taxon>Devosia</taxon>
    </lineage>
</organism>
<protein>
    <submittedName>
        <fullName evidence="3">Uncharacterized protein</fullName>
    </submittedName>
</protein>
<accession>A0A9Q4AR67</accession>
<keyword evidence="2" id="KW-1133">Transmembrane helix</keyword>
<feature type="region of interest" description="Disordered" evidence="1">
    <location>
        <begin position="131"/>
        <end position="150"/>
    </location>
</feature>
<feature type="compositionally biased region" description="Polar residues" evidence="1">
    <location>
        <begin position="1"/>
        <end position="12"/>
    </location>
</feature>
<dbReference type="Proteomes" id="UP001060275">
    <property type="component" value="Unassembled WGS sequence"/>
</dbReference>
<evidence type="ECO:0000313" key="3">
    <source>
        <dbReference type="EMBL" id="MCP8888943.1"/>
    </source>
</evidence>
<keyword evidence="4" id="KW-1185">Reference proteome</keyword>
<feature type="transmembrane region" description="Helical" evidence="2">
    <location>
        <begin position="57"/>
        <end position="79"/>
    </location>
</feature>
<dbReference type="AlphaFoldDB" id="A0A9Q4AR67"/>
<feature type="compositionally biased region" description="Basic and acidic residues" evidence="1">
    <location>
        <begin position="19"/>
        <end position="49"/>
    </location>
</feature>
<comment type="caution">
    <text evidence="3">The sequence shown here is derived from an EMBL/GenBank/DDBJ whole genome shotgun (WGS) entry which is preliminary data.</text>
</comment>
<sequence length="232" mass="24295">MDQPQSAKSSDGTEPVGIDEMHSPEVKVEPAHWRDLDAPRSGRPAARDLSRPRRLSSVLAFGAVLLAMSALAFAGWIYAEGQREILRLSTELAQLRVSLDLYIRNGSGEAVDLTAMTDRLAALEQRVSGEDVPMPAAPTPATPETTSAADENADCLPEGMRLLVAAGDSYPICEQSAVVSVSFVDNGYITLDDGTSVASGGTTPLPGSACTLAVTSGGDEGLTGYAEIRVTC</sequence>
<name>A0A9Q4AR67_9HYPH</name>